<dbReference type="PROSITE" id="PS51737">
    <property type="entry name" value="RECOMBINASE_DNA_BIND"/>
    <property type="match status" value="1"/>
</dbReference>
<dbReference type="Gene3D" id="3.40.50.1390">
    <property type="entry name" value="Resolvase, N-terminal catalytic domain"/>
    <property type="match status" value="1"/>
</dbReference>
<dbReference type="Pfam" id="PF00239">
    <property type="entry name" value="Resolvase"/>
    <property type="match status" value="1"/>
</dbReference>
<evidence type="ECO:0000259" key="3">
    <source>
        <dbReference type="PROSITE" id="PS51737"/>
    </source>
</evidence>
<name>A0A9D1P9A4_9FIRM</name>
<dbReference type="InterPro" id="IPR036162">
    <property type="entry name" value="Resolvase-like_N_sf"/>
</dbReference>
<reference evidence="4" key="1">
    <citation type="submission" date="2020-10" db="EMBL/GenBank/DDBJ databases">
        <authorList>
            <person name="Gilroy R."/>
        </authorList>
    </citation>
    <scope>NUCLEOTIDE SEQUENCE</scope>
    <source>
        <strain evidence="4">CHK183-6373</strain>
    </source>
</reference>
<dbReference type="PROSITE" id="PS51736">
    <property type="entry name" value="RECOMBINASES_3"/>
    <property type="match status" value="1"/>
</dbReference>
<dbReference type="EMBL" id="DVOT01000232">
    <property type="protein sequence ID" value="HIV28829.1"/>
    <property type="molecule type" value="Genomic_DNA"/>
</dbReference>
<evidence type="ECO:0000313" key="4">
    <source>
        <dbReference type="EMBL" id="HIV28829.1"/>
    </source>
</evidence>
<dbReference type="GO" id="GO:0003677">
    <property type="term" value="F:DNA binding"/>
    <property type="evidence" value="ECO:0007669"/>
    <property type="project" value="InterPro"/>
</dbReference>
<dbReference type="SMART" id="SM00857">
    <property type="entry name" value="Resolvase"/>
    <property type="match status" value="1"/>
</dbReference>
<dbReference type="Pfam" id="PF07508">
    <property type="entry name" value="Recombinase"/>
    <property type="match status" value="1"/>
</dbReference>
<dbReference type="SUPFAM" id="SSF53041">
    <property type="entry name" value="Resolvase-like"/>
    <property type="match status" value="1"/>
</dbReference>
<dbReference type="PANTHER" id="PTHR30461">
    <property type="entry name" value="DNA-INVERTASE FROM LAMBDOID PROPHAGE"/>
    <property type="match status" value="1"/>
</dbReference>
<dbReference type="Gene3D" id="3.90.1750.20">
    <property type="entry name" value="Putative Large Serine Recombinase, Chain B, Domain 2"/>
    <property type="match status" value="1"/>
</dbReference>
<comment type="caution">
    <text evidence="4">The sequence shown here is derived from an EMBL/GenBank/DDBJ whole genome shotgun (WGS) entry which is preliminary data.</text>
</comment>
<evidence type="ECO:0000259" key="2">
    <source>
        <dbReference type="PROSITE" id="PS51736"/>
    </source>
</evidence>
<protein>
    <submittedName>
        <fullName evidence="4">Recombinase family protein</fullName>
    </submittedName>
</protein>
<evidence type="ECO:0000313" key="5">
    <source>
        <dbReference type="Proteomes" id="UP000886884"/>
    </source>
</evidence>
<dbReference type="CDD" id="cd00338">
    <property type="entry name" value="Ser_Recombinase"/>
    <property type="match status" value="1"/>
</dbReference>
<dbReference type="Pfam" id="PF13408">
    <property type="entry name" value="Zn_ribbon_recom"/>
    <property type="match status" value="1"/>
</dbReference>
<dbReference type="GO" id="GO:0000150">
    <property type="term" value="F:DNA strand exchange activity"/>
    <property type="evidence" value="ECO:0007669"/>
    <property type="project" value="InterPro"/>
</dbReference>
<dbReference type="InterPro" id="IPR050639">
    <property type="entry name" value="SSR_resolvase"/>
</dbReference>
<organism evidence="4 5">
    <name type="scientific">Candidatus Ornithocaccomicrobium faecavium</name>
    <dbReference type="NCBI Taxonomy" id="2840890"/>
    <lineage>
        <taxon>Bacteria</taxon>
        <taxon>Bacillati</taxon>
        <taxon>Bacillota</taxon>
        <taxon>Clostridia</taxon>
        <taxon>Candidatus Ornithocaccomicrobium</taxon>
    </lineage>
</organism>
<feature type="domain" description="Recombinase" evidence="3">
    <location>
        <begin position="173"/>
        <end position="297"/>
    </location>
</feature>
<reference evidence="4" key="2">
    <citation type="journal article" date="2021" name="PeerJ">
        <title>Extensive microbial diversity within the chicken gut microbiome revealed by metagenomics and culture.</title>
        <authorList>
            <person name="Gilroy R."/>
            <person name="Ravi A."/>
            <person name="Getino M."/>
            <person name="Pursley I."/>
            <person name="Horton D.L."/>
            <person name="Alikhan N.F."/>
            <person name="Baker D."/>
            <person name="Gharbi K."/>
            <person name="Hall N."/>
            <person name="Watson M."/>
            <person name="Adriaenssens E.M."/>
            <person name="Foster-Nyarko E."/>
            <person name="Jarju S."/>
            <person name="Secka A."/>
            <person name="Antonio M."/>
            <person name="Oren A."/>
            <person name="Chaudhuri R.R."/>
            <person name="La Ragione R."/>
            <person name="Hildebrand F."/>
            <person name="Pallen M.J."/>
        </authorList>
    </citation>
    <scope>NUCLEOTIDE SEQUENCE</scope>
    <source>
        <strain evidence="4">CHK183-6373</strain>
    </source>
</reference>
<evidence type="ECO:0000256" key="1">
    <source>
        <dbReference type="SAM" id="MobiDB-lite"/>
    </source>
</evidence>
<gene>
    <name evidence="4" type="ORF">IAA64_12775</name>
</gene>
<proteinExistence type="predicted"/>
<dbReference type="InterPro" id="IPR025827">
    <property type="entry name" value="Zn_ribbon_recom_dom"/>
</dbReference>
<sequence length="437" mass="49528">MTIHRVKPVHAAVPRRERVAAYCRVSTGKEAMLHSLAEQVSYYSAYIQKHPGWAFAGVYADEAYTGTKDARPQFQCLLEACRAGKVDRILTKSISRFARNTLILLETVRELKELGVAVYFEEQHIDSLSGDGELMLTILASFAQEESKSVSDNCKWRIRKDFSEGKPMNLMLMYGYRSENGKIEIDPEEAAIVKRVFSEYLRGDGSPTIAKRLREEGVPRRYGGEWTATAVREMLLNEKYTGDALLQKTYIADHLSKEKHYNRGELPQYYAEQTHPAIISHEVFERAQTIASARLAQLNVSKPTSARYPLSGKVICGLCGAHYNRRTRSSGKGTPKRIVWQCLTYAQKGKAACASKQIPEETLLTLACEVLGVREITEENIGCLSEIRIHASNSVAFIFADGHAEEKIWQDRSRAESWTDEMRKRASEQMKRRHSHE</sequence>
<feature type="domain" description="Resolvase/invertase-type recombinase catalytic" evidence="2">
    <location>
        <begin position="18"/>
        <end position="165"/>
    </location>
</feature>
<dbReference type="InterPro" id="IPR006119">
    <property type="entry name" value="Resolv_N"/>
</dbReference>
<dbReference type="InterPro" id="IPR011109">
    <property type="entry name" value="DNA_bind_recombinase_dom"/>
</dbReference>
<dbReference type="AlphaFoldDB" id="A0A9D1P9A4"/>
<dbReference type="InterPro" id="IPR038109">
    <property type="entry name" value="DNA_bind_recomb_sf"/>
</dbReference>
<feature type="compositionally biased region" description="Basic and acidic residues" evidence="1">
    <location>
        <begin position="411"/>
        <end position="430"/>
    </location>
</feature>
<dbReference type="Proteomes" id="UP000886884">
    <property type="component" value="Unassembled WGS sequence"/>
</dbReference>
<feature type="region of interest" description="Disordered" evidence="1">
    <location>
        <begin position="411"/>
        <end position="437"/>
    </location>
</feature>
<accession>A0A9D1P9A4</accession>
<dbReference type="PANTHER" id="PTHR30461:SF23">
    <property type="entry name" value="DNA RECOMBINASE-RELATED"/>
    <property type="match status" value="1"/>
</dbReference>